<evidence type="ECO:0000259" key="1">
    <source>
        <dbReference type="PROSITE" id="PS51352"/>
    </source>
</evidence>
<dbReference type="EMBL" id="JBHLYW010000022">
    <property type="protein sequence ID" value="MFC0079467.1"/>
    <property type="molecule type" value="Genomic_DNA"/>
</dbReference>
<sequence length="199" mass="22852">MKKKIFLGLWFSLLFAAIAYLFWQNEFQYSLPTPIPKNHHKVALGSKIELAQCCVFDNKPVFIHFFNPDCPCSRFNVPHVSDLIKKYKNQVNFKIVVLNKEKTFTIKEIQDKFNAEIPVYFDQEIAVKCGVFSTPQAVLLDAGHNLYYRGNYNKTRYCTDAESNYAQMAIDSLLKKINAPSFNALALRAYGCSLPKCTK</sequence>
<dbReference type="SUPFAM" id="SSF52833">
    <property type="entry name" value="Thioredoxin-like"/>
    <property type="match status" value="1"/>
</dbReference>
<reference evidence="2 3" key="1">
    <citation type="submission" date="2024-09" db="EMBL/GenBank/DDBJ databases">
        <authorList>
            <person name="Sun Q."/>
            <person name="Mori K."/>
        </authorList>
    </citation>
    <scope>NUCLEOTIDE SEQUENCE [LARGE SCALE GENOMIC DNA]</scope>
    <source>
        <strain evidence="2 3">CGMCC 1.12926</strain>
    </source>
</reference>
<protein>
    <submittedName>
        <fullName evidence="2">TlpA family protein disulfide reductase</fullName>
    </submittedName>
</protein>
<dbReference type="InterPro" id="IPR036249">
    <property type="entry name" value="Thioredoxin-like_sf"/>
</dbReference>
<dbReference type="Proteomes" id="UP001589734">
    <property type="component" value="Unassembled WGS sequence"/>
</dbReference>
<comment type="caution">
    <text evidence="2">The sequence shown here is derived from an EMBL/GenBank/DDBJ whole genome shotgun (WGS) entry which is preliminary data.</text>
</comment>
<proteinExistence type="predicted"/>
<keyword evidence="3" id="KW-1185">Reference proteome</keyword>
<dbReference type="InterPro" id="IPR045494">
    <property type="entry name" value="DUF6436"/>
</dbReference>
<evidence type="ECO:0000313" key="2">
    <source>
        <dbReference type="EMBL" id="MFC0079467.1"/>
    </source>
</evidence>
<accession>A0ABV6BZM3</accession>
<name>A0ABV6BZM3_9FLAO</name>
<dbReference type="RefSeq" id="WP_379687094.1">
    <property type="nucleotide sequence ID" value="NZ_JBHLYW010000022.1"/>
</dbReference>
<evidence type="ECO:0000313" key="3">
    <source>
        <dbReference type="Proteomes" id="UP001589734"/>
    </source>
</evidence>
<dbReference type="PROSITE" id="PS51352">
    <property type="entry name" value="THIOREDOXIN_2"/>
    <property type="match status" value="1"/>
</dbReference>
<dbReference type="Pfam" id="PF20029">
    <property type="entry name" value="DUF6436"/>
    <property type="match status" value="1"/>
</dbReference>
<organism evidence="2 3">
    <name type="scientific">Flavobacterium procerum</name>
    <dbReference type="NCBI Taxonomy" id="1455569"/>
    <lineage>
        <taxon>Bacteria</taxon>
        <taxon>Pseudomonadati</taxon>
        <taxon>Bacteroidota</taxon>
        <taxon>Flavobacteriia</taxon>
        <taxon>Flavobacteriales</taxon>
        <taxon>Flavobacteriaceae</taxon>
        <taxon>Flavobacterium</taxon>
    </lineage>
</organism>
<gene>
    <name evidence="2" type="ORF">ACFFLS_20640</name>
</gene>
<dbReference type="InterPro" id="IPR013766">
    <property type="entry name" value="Thioredoxin_domain"/>
</dbReference>
<feature type="domain" description="Thioredoxin" evidence="1">
    <location>
        <begin position="29"/>
        <end position="175"/>
    </location>
</feature>
<dbReference type="Gene3D" id="3.40.30.10">
    <property type="entry name" value="Glutaredoxin"/>
    <property type="match status" value="1"/>
</dbReference>